<gene>
    <name evidence="2" type="primary">WBGene00101769</name>
</gene>
<accession>A0A8R1U8K5</accession>
<proteinExistence type="predicted"/>
<feature type="region of interest" description="Disordered" evidence="1">
    <location>
        <begin position="189"/>
        <end position="220"/>
    </location>
</feature>
<reference evidence="3" key="1">
    <citation type="journal article" date="2008" name="Nat. Genet.">
        <title>The Pristionchus pacificus genome provides a unique perspective on nematode lifestyle and parasitism.</title>
        <authorList>
            <person name="Dieterich C."/>
            <person name="Clifton S.W."/>
            <person name="Schuster L.N."/>
            <person name="Chinwalla A."/>
            <person name="Delehaunty K."/>
            <person name="Dinkelacker I."/>
            <person name="Fulton L."/>
            <person name="Fulton R."/>
            <person name="Godfrey J."/>
            <person name="Minx P."/>
            <person name="Mitreva M."/>
            <person name="Roeseler W."/>
            <person name="Tian H."/>
            <person name="Witte H."/>
            <person name="Yang S.P."/>
            <person name="Wilson R.K."/>
            <person name="Sommer R.J."/>
        </authorList>
    </citation>
    <scope>NUCLEOTIDE SEQUENCE [LARGE SCALE GENOMIC DNA]</scope>
    <source>
        <strain evidence="3">PS312</strain>
    </source>
</reference>
<feature type="compositionally biased region" description="Basic and acidic residues" evidence="1">
    <location>
        <begin position="250"/>
        <end position="261"/>
    </location>
</feature>
<dbReference type="AlphaFoldDB" id="A0A2A6CD11"/>
<evidence type="ECO:0000313" key="2">
    <source>
        <dbReference type="EnsemblMetazoa" id="PPA12215.1"/>
    </source>
</evidence>
<feature type="compositionally biased region" description="Polar residues" evidence="1">
    <location>
        <begin position="208"/>
        <end position="217"/>
    </location>
</feature>
<name>A0A2A6CD11_PRIPA</name>
<keyword evidence="3" id="KW-1185">Reference proteome</keyword>
<protein>
    <submittedName>
        <fullName evidence="2">Uncharacterized protein</fullName>
    </submittedName>
</protein>
<evidence type="ECO:0000256" key="1">
    <source>
        <dbReference type="SAM" id="MobiDB-lite"/>
    </source>
</evidence>
<organism evidence="2 3">
    <name type="scientific">Pristionchus pacificus</name>
    <name type="common">Parasitic nematode worm</name>
    <dbReference type="NCBI Taxonomy" id="54126"/>
    <lineage>
        <taxon>Eukaryota</taxon>
        <taxon>Metazoa</taxon>
        <taxon>Ecdysozoa</taxon>
        <taxon>Nematoda</taxon>
        <taxon>Chromadorea</taxon>
        <taxon>Rhabditida</taxon>
        <taxon>Rhabditina</taxon>
        <taxon>Diplogasteromorpha</taxon>
        <taxon>Diplogasteroidea</taxon>
        <taxon>Neodiplogasteridae</taxon>
        <taxon>Pristionchus</taxon>
    </lineage>
</organism>
<reference evidence="2" key="2">
    <citation type="submission" date="2022-06" db="UniProtKB">
        <authorList>
            <consortium name="EnsemblMetazoa"/>
        </authorList>
    </citation>
    <scope>IDENTIFICATION</scope>
    <source>
        <strain evidence="2">PS312</strain>
    </source>
</reference>
<evidence type="ECO:0000313" key="3">
    <source>
        <dbReference type="Proteomes" id="UP000005239"/>
    </source>
</evidence>
<accession>A0A2A6CD11</accession>
<feature type="region of interest" description="Disordered" evidence="1">
    <location>
        <begin position="241"/>
        <end position="261"/>
    </location>
</feature>
<dbReference type="Proteomes" id="UP000005239">
    <property type="component" value="Unassembled WGS sequence"/>
</dbReference>
<sequence>MEKQDKRYGQDNSVTLILRSAVRATTPANPMDGRQFNQGNPEQHLFVDGNIVHDDHSFAGFNNASTLEYPFSNASTPDPDHVAAMSPTELMKDYMLEHYAPQDGQYQHQSVYPTDYNSVTAWDGRYGPAPAHNSGVVGGYDASYGLLATQAYAHGYSGGGGGAIAGPNATTPFVSAKRLGMNVMTIPQSGPTPLPNHGHTLQGGLPPRNSSSSTGTPDSYGVIRIGGKRCRANCSSVQGPVKKNLKRRRKPDDEFNTERNKKARIDNQPLVERWHIHRRERLVMVLKFALSIGRLRDE</sequence>
<dbReference type="EnsemblMetazoa" id="PPA12215.1">
    <property type="protein sequence ID" value="PPA12215.1"/>
    <property type="gene ID" value="WBGene00101769"/>
</dbReference>